<dbReference type="InterPro" id="IPR050585">
    <property type="entry name" value="Xaa-Pro_dipeptidyl-ppase/CocE"/>
</dbReference>
<sequence>MTGLTVVDIDQTAIHVRDLWIPMQDGVRLHARVWLPTDAETRPVPALLEYLPYRLDDWTSVRDSERHPYYAANGYASVRVDIRGTGSSQGLFEDEYSPAELDDGEAVIAWLAAQPWCTGGVGMFGISWGGFNALQLAERAPTALKAIVTVCSTDDRYDNDVHYVGGAVLAIDMAGWAGTMLAFASRPPRPEVVGDGWVEQWRDRLEHQRPLAPIWIGHQERDDYWRRGSACENYAGIRAAVLAVGGWADPYRDAVLRLVANLDAPVKGIIGPWSHHYPDRGRAPGPGIDFLGETLRWWDRWLKGLDTGVEDDPDLRVWITESAPPEPYVATQAGRWVGVSRLDEPDQHQLDLGNGRVLIHSPWATGQDGGRFFAFGNLADLPPDQRAEDGRSVCIDRPVCDTPIDLLGRAVAQLRLRSTHDRGHVIVRLCDVAPDGSSTLVSRGVLNLLKREGMDVVTPLVPGEDVEVEVPLVGAGYRFLPGHRIRIALSNHYWPWVWPHAVDDTLDVDLGHSRIALPLVAGGAQTVAFGTPFHARPITIVAPEGAPPTRPARTVSHDLATLTTTLDVDPDYGGTRQYPDGLTFLESAREVYSIQEHCPTSPRTESHWQVRMARAEWVAEIETRSVISSDADTFSLVNTVRAVAECDGIRETVFDHTFYDTRPRTSA</sequence>
<dbReference type="SMART" id="SM00939">
    <property type="entry name" value="PepX_C"/>
    <property type="match status" value="1"/>
</dbReference>
<dbReference type="KEGG" id="mph:MLP_32490"/>
<dbReference type="InterPro" id="IPR029058">
    <property type="entry name" value="AB_hydrolase_fold"/>
</dbReference>
<feature type="domain" description="Xaa-Pro dipeptidyl-peptidase C-terminal" evidence="2">
    <location>
        <begin position="295"/>
        <end position="516"/>
    </location>
</feature>
<organism evidence="3 4">
    <name type="scientific">Microlunatus phosphovorus (strain ATCC 700054 / DSM 10555 / JCM 9379 / NBRC 101784 / NCIMB 13414 / VKM Ac-1990 / NM-1)</name>
    <dbReference type="NCBI Taxonomy" id="1032480"/>
    <lineage>
        <taxon>Bacteria</taxon>
        <taxon>Bacillati</taxon>
        <taxon>Actinomycetota</taxon>
        <taxon>Actinomycetes</taxon>
        <taxon>Propionibacteriales</taxon>
        <taxon>Propionibacteriaceae</taxon>
        <taxon>Microlunatus</taxon>
    </lineage>
</organism>
<evidence type="ECO:0000313" key="4">
    <source>
        <dbReference type="Proteomes" id="UP000007947"/>
    </source>
</evidence>
<dbReference type="Gene3D" id="3.40.50.1820">
    <property type="entry name" value="alpha/beta hydrolase"/>
    <property type="match status" value="2"/>
</dbReference>
<dbReference type="PANTHER" id="PTHR43056:SF10">
    <property type="entry name" value="COCE_NOND FAMILY, PUTATIVE (AFU_ORTHOLOGUE AFUA_7G00600)-RELATED"/>
    <property type="match status" value="1"/>
</dbReference>
<dbReference type="InterPro" id="IPR008979">
    <property type="entry name" value="Galactose-bd-like_sf"/>
</dbReference>
<dbReference type="InterPro" id="IPR000383">
    <property type="entry name" value="Xaa-Pro-like_dom"/>
</dbReference>
<dbReference type="eggNOG" id="COG2936">
    <property type="taxonomic scope" value="Bacteria"/>
</dbReference>
<dbReference type="AlphaFoldDB" id="F5XLJ7"/>
<dbReference type="HOGENOM" id="CLU_015590_4_0_11"/>
<dbReference type="OrthoDB" id="5240615at2"/>
<gene>
    <name evidence="3" type="ordered locus">MLP_32490</name>
</gene>
<dbReference type="Proteomes" id="UP000007947">
    <property type="component" value="Chromosome"/>
</dbReference>
<dbReference type="Gene3D" id="2.60.120.260">
    <property type="entry name" value="Galactose-binding domain-like"/>
    <property type="match status" value="1"/>
</dbReference>
<dbReference type="InterPro" id="IPR005674">
    <property type="entry name" value="CocE/Ser_esterase"/>
</dbReference>
<dbReference type="SUPFAM" id="SSF53474">
    <property type="entry name" value="alpha/beta-Hydrolases"/>
    <property type="match status" value="1"/>
</dbReference>
<accession>F5XLJ7</accession>
<evidence type="ECO:0000256" key="1">
    <source>
        <dbReference type="ARBA" id="ARBA00022801"/>
    </source>
</evidence>
<name>F5XLJ7_MICPN</name>
<proteinExistence type="predicted"/>
<dbReference type="SUPFAM" id="SSF49785">
    <property type="entry name" value="Galactose-binding domain-like"/>
    <property type="match status" value="1"/>
</dbReference>
<evidence type="ECO:0000313" key="3">
    <source>
        <dbReference type="EMBL" id="BAK36263.1"/>
    </source>
</evidence>
<reference evidence="3 4" key="1">
    <citation type="submission" date="2011-05" db="EMBL/GenBank/DDBJ databases">
        <title>Whole genome sequence of Microlunatus phosphovorus NM-1.</title>
        <authorList>
            <person name="Hosoyama A."/>
            <person name="Sasaki K."/>
            <person name="Harada T."/>
            <person name="Igarashi R."/>
            <person name="Kawakoshi A."/>
            <person name="Sasagawa M."/>
            <person name="Fukada J."/>
            <person name="Nakamura S."/>
            <person name="Katano Y."/>
            <person name="Hanada S."/>
            <person name="Kamagata Y."/>
            <person name="Nakamura N."/>
            <person name="Yamazaki S."/>
            <person name="Fujita N."/>
        </authorList>
    </citation>
    <scope>NUCLEOTIDE SEQUENCE [LARGE SCALE GENOMIC DNA]</scope>
    <source>
        <strain evidence="4">ATCC 700054 / DSM 10555 / JCM 9379 / NBRC 101784 / NCIMB 13414 / VKM Ac-1990 / NM-1</strain>
    </source>
</reference>
<evidence type="ECO:0000259" key="2">
    <source>
        <dbReference type="SMART" id="SM00939"/>
    </source>
</evidence>
<keyword evidence="4" id="KW-1185">Reference proteome</keyword>
<dbReference type="STRING" id="1032480.MLP_32490"/>
<dbReference type="RefSeq" id="WP_013864126.1">
    <property type="nucleotide sequence ID" value="NC_015635.1"/>
</dbReference>
<dbReference type="Pfam" id="PF08530">
    <property type="entry name" value="PepX_C"/>
    <property type="match status" value="1"/>
</dbReference>
<keyword evidence="1 3" id="KW-0378">Hydrolase</keyword>
<dbReference type="GO" id="GO:0008239">
    <property type="term" value="F:dipeptidyl-peptidase activity"/>
    <property type="evidence" value="ECO:0007669"/>
    <property type="project" value="InterPro"/>
</dbReference>
<dbReference type="Pfam" id="PF02129">
    <property type="entry name" value="Peptidase_S15"/>
    <property type="match status" value="1"/>
</dbReference>
<dbReference type="NCBIfam" id="TIGR00976">
    <property type="entry name" value="CocE_NonD"/>
    <property type="match status" value="1"/>
</dbReference>
<dbReference type="EMBL" id="AP012204">
    <property type="protein sequence ID" value="BAK36263.1"/>
    <property type="molecule type" value="Genomic_DNA"/>
</dbReference>
<dbReference type="InterPro" id="IPR013736">
    <property type="entry name" value="Xaa-Pro_dipept_C"/>
</dbReference>
<protein>
    <submittedName>
        <fullName evidence="3">Putative hydrolase</fullName>
    </submittedName>
</protein>
<dbReference type="PANTHER" id="PTHR43056">
    <property type="entry name" value="PEPTIDASE S9 PROLYL OLIGOPEPTIDASE"/>
    <property type="match status" value="1"/>
</dbReference>